<evidence type="ECO:0000256" key="2">
    <source>
        <dbReference type="ARBA" id="ARBA00004141"/>
    </source>
</evidence>
<keyword evidence="5 12" id="KW-0812">Transmembrane</keyword>
<comment type="similarity">
    <text evidence="3">Belongs to the peptidase M50B family.</text>
</comment>
<evidence type="ECO:0000256" key="9">
    <source>
        <dbReference type="ARBA" id="ARBA00022989"/>
    </source>
</evidence>
<feature type="transmembrane region" description="Helical" evidence="12">
    <location>
        <begin position="82"/>
        <end position="105"/>
    </location>
</feature>
<feature type="transmembrane region" description="Helical" evidence="12">
    <location>
        <begin position="15"/>
        <end position="38"/>
    </location>
</feature>
<evidence type="ECO:0000256" key="11">
    <source>
        <dbReference type="ARBA" id="ARBA00023136"/>
    </source>
</evidence>
<dbReference type="GO" id="GO:0046872">
    <property type="term" value="F:metal ion binding"/>
    <property type="evidence" value="ECO:0007669"/>
    <property type="project" value="UniProtKB-KW"/>
</dbReference>
<dbReference type="Proteomes" id="UP000321400">
    <property type="component" value="Unassembled WGS sequence"/>
</dbReference>
<comment type="caution">
    <text evidence="14">The sequence shown here is derived from an EMBL/GenBank/DDBJ whole genome shotgun (WGS) entry which is preliminary data.</text>
</comment>
<evidence type="ECO:0000313" key="15">
    <source>
        <dbReference type="Proteomes" id="UP000321400"/>
    </source>
</evidence>
<sequence length="295" mass="34603">MTKLHGRLFTVDFSFYLMVVLVVLTGQLTDYLILLIIMTWHECGHYFTAVVFKWPIEAMRLFMFGCVMDTDAFLMRPYKEQWLVLLMGPLQHVAIASVCIVLGRYTGYTTFFNHAQQLNITLLTFNLLPIWPLDGGKILYLLLSVVLPFKKSYYFTLALSIGSLAIVGSWFMFIHGFSFSILILIGFLFQEIRLDSKNRTYTWYRFLLARQMLNRQPKIKHIHKNAIPHRLLDDLKLSQPCVWMVKETGQFIQEQQMIQLYFNPVKYLNEIGEQSDNTLSFNNANRNITCHIRCR</sequence>
<accession>A0A511WY11</accession>
<dbReference type="GO" id="GO:0016020">
    <property type="term" value="C:membrane"/>
    <property type="evidence" value="ECO:0007669"/>
    <property type="project" value="UniProtKB-SubCell"/>
</dbReference>
<comment type="subcellular location">
    <subcellularLocation>
        <location evidence="2">Membrane</location>
        <topology evidence="2">Multi-pass membrane protein</topology>
    </subcellularLocation>
</comment>
<keyword evidence="10" id="KW-0482">Metalloprotease</keyword>
<dbReference type="PANTHER" id="PTHR39188">
    <property type="entry name" value="MEMBRANE-ASSOCIATED ZINC METALLOPROTEASE M50B"/>
    <property type="match status" value="1"/>
</dbReference>
<dbReference type="PANTHER" id="PTHR39188:SF3">
    <property type="entry name" value="STAGE IV SPORULATION PROTEIN FB"/>
    <property type="match status" value="1"/>
</dbReference>
<feature type="domain" description="Peptidase M50" evidence="13">
    <location>
        <begin position="107"/>
        <end position="147"/>
    </location>
</feature>
<evidence type="ECO:0000256" key="6">
    <source>
        <dbReference type="ARBA" id="ARBA00022723"/>
    </source>
</evidence>
<gene>
    <name evidence="14" type="ORF">HAL01_04700</name>
</gene>
<evidence type="ECO:0000256" key="10">
    <source>
        <dbReference type="ARBA" id="ARBA00023049"/>
    </source>
</evidence>
<keyword evidence="6" id="KW-0479">Metal-binding</keyword>
<dbReference type="GO" id="GO:0008237">
    <property type="term" value="F:metallopeptidase activity"/>
    <property type="evidence" value="ECO:0007669"/>
    <property type="project" value="UniProtKB-KW"/>
</dbReference>
<dbReference type="Pfam" id="PF02163">
    <property type="entry name" value="Peptidase_M50"/>
    <property type="match status" value="2"/>
</dbReference>
<keyword evidence="4" id="KW-0645">Protease</keyword>
<dbReference type="InterPro" id="IPR008915">
    <property type="entry name" value="Peptidase_M50"/>
</dbReference>
<evidence type="ECO:0000256" key="1">
    <source>
        <dbReference type="ARBA" id="ARBA00001947"/>
    </source>
</evidence>
<dbReference type="EMBL" id="BJYE01000004">
    <property type="protein sequence ID" value="GEN56006.1"/>
    <property type="molecule type" value="Genomic_DNA"/>
</dbReference>
<evidence type="ECO:0000256" key="4">
    <source>
        <dbReference type="ARBA" id="ARBA00022670"/>
    </source>
</evidence>
<dbReference type="OrthoDB" id="166377at2"/>
<reference evidence="14 15" key="1">
    <citation type="submission" date="2019-07" db="EMBL/GenBank/DDBJ databases">
        <title>Whole genome shotgun sequence of Halolactibacillus alkaliphilus NBRC 103919.</title>
        <authorList>
            <person name="Hosoyama A."/>
            <person name="Uohara A."/>
            <person name="Ohji S."/>
            <person name="Ichikawa N."/>
        </authorList>
    </citation>
    <scope>NUCLEOTIDE SEQUENCE [LARGE SCALE GENOMIC DNA]</scope>
    <source>
        <strain evidence="14 15">NBRC 103919</strain>
    </source>
</reference>
<keyword evidence="15" id="KW-1185">Reference proteome</keyword>
<evidence type="ECO:0000256" key="7">
    <source>
        <dbReference type="ARBA" id="ARBA00022801"/>
    </source>
</evidence>
<dbReference type="AlphaFoldDB" id="A0A511WY11"/>
<keyword evidence="8" id="KW-0862">Zinc</keyword>
<evidence type="ECO:0000313" key="14">
    <source>
        <dbReference type="EMBL" id="GEN56006.1"/>
    </source>
</evidence>
<keyword evidence="11 12" id="KW-0472">Membrane</keyword>
<comment type="cofactor">
    <cofactor evidence="1">
        <name>Zn(2+)</name>
        <dbReference type="ChEBI" id="CHEBI:29105"/>
    </cofactor>
</comment>
<dbReference type="RefSeq" id="WP_089800307.1">
    <property type="nucleotide sequence ID" value="NZ_BJYE01000004.1"/>
</dbReference>
<protein>
    <recommendedName>
        <fullName evidence="13">Peptidase M50 domain-containing protein</fullName>
    </recommendedName>
</protein>
<feature type="transmembrane region" description="Helical" evidence="12">
    <location>
        <begin position="161"/>
        <end position="189"/>
    </location>
</feature>
<feature type="domain" description="Peptidase M50" evidence="13">
    <location>
        <begin position="32"/>
        <end position="103"/>
    </location>
</feature>
<evidence type="ECO:0000256" key="8">
    <source>
        <dbReference type="ARBA" id="ARBA00022833"/>
    </source>
</evidence>
<evidence type="ECO:0000256" key="12">
    <source>
        <dbReference type="SAM" id="Phobius"/>
    </source>
</evidence>
<name>A0A511WY11_9BACI</name>
<dbReference type="GO" id="GO:0006508">
    <property type="term" value="P:proteolysis"/>
    <property type="evidence" value="ECO:0007669"/>
    <property type="project" value="UniProtKB-KW"/>
</dbReference>
<keyword evidence="9 12" id="KW-1133">Transmembrane helix</keyword>
<proteinExistence type="inferred from homology"/>
<keyword evidence="7" id="KW-0378">Hydrolase</keyword>
<evidence type="ECO:0000256" key="5">
    <source>
        <dbReference type="ARBA" id="ARBA00022692"/>
    </source>
</evidence>
<evidence type="ECO:0000256" key="3">
    <source>
        <dbReference type="ARBA" id="ARBA00007931"/>
    </source>
</evidence>
<organism evidence="14 15">
    <name type="scientific">Halolactibacillus alkaliphilus</name>
    <dbReference type="NCBI Taxonomy" id="442899"/>
    <lineage>
        <taxon>Bacteria</taxon>
        <taxon>Bacillati</taxon>
        <taxon>Bacillota</taxon>
        <taxon>Bacilli</taxon>
        <taxon>Bacillales</taxon>
        <taxon>Bacillaceae</taxon>
        <taxon>Halolactibacillus</taxon>
    </lineage>
</organism>
<evidence type="ECO:0000259" key="13">
    <source>
        <dbReference type="Pfam" id="PF02163"/>
    </source>
</evidence>